<proteinExistence type="predicted"/>
<feature type="coiled-coil region" evidence="1">
    <location>
        <begin position="67"/>
        <end position="101"/>
    </location>
</feature>
<dbReference type="EMBL" id="JANCPR020000017">
    <property type="protein sequence ID" value="MDJ1133936.1"/>
    <property type="molecule type" value="Genomic_DNA"/>
</dbReference>
<name>A0ABT6ZXZ1_9ACTN</name>
<feature type="coiled-coil region" evidence="1">
    <location>
        <begin position="12"/>
        <end position="39"/>
    </location>
</feature>
<sequence length="111" mass="12533">MRHLDALVPASSASLRTELELAQAEVRSLRGERDKLKAALQRNLGHQLDRAGNAELVARIDELTAISRQLTVERDALRGEKADLEKRLEEAHDDLAAARMSLRDRIRRENT</sequence>
<evidence type="ECO:0000313" key="3">
    <source>
        <dbReference type="Proteomes" id="UP001214441"/>
    </source>
</evidence>
<organism evidence="2 3">
    <name type="scientific">Streptomyces iconiensis</name>
    <dbReference type="NCBI Taxonomy" id="1384038"/>
    <lineage>
        <taxon>Bacteria</taxon>
        <taxon>Bacillati</taxon>
        <taxon>Actinomycetota</taxon>
        <taxon>Actinomycetes</taxon>
        <taxon>Kitasatosporales</taxon>
        <taxon>Streptomycetaceae</taxon>
        <taxon>Streptomyces</taxon>
    </lineage>
</organism>
<protein>
    <submittedName>
        <fullName evidence="2">Uncharacterized protein</fullName>
    </submittedName>
</protein>
<comment type="caution">
    <text evidence="2">The sequence shown here is derived from an EMBL/GenBank/DDBJ whole genome shotgun (WGS) entry which is preliminary data.</text>
</comment>
<accession>A0ABT6ZXZ1</accession>
<keyword evidence="1" id="KW-0175">Coiled coil</keyword>
<dbReference type="Proteomes" id="UP001214441">
    <property type="component" value="Unassembled WGS sequence"/>
</dbReference>
<keyword evidence="3" id="KW-1185">Reference proteome</keyword>
<evidence type="ECO:0000313" key="2">
    <source>
        <dbReference type="EMBL" id="MDJ1133936.1"/>
    </source>
</evidence>
<gene>
    <name evidence="2" type="ORF">NMN56_018585</name>
</gene>
<dbReference type="RefSeq" id="WP_280842707.1">
    <property type="nucleotide sequence ID" value="NZ_JANCPR020000017.1"/>
</dbReference>
<evidence type="ECO:0000256" key="1">
    <source>
        <dbReference type="SAM" id="Coils"/>
    </source>
</evidence>
<reference evidence="2 3" key="1">
    <citation type="submission" date="2023-05" db="EMBL/GenBank/DDBJ databases">
        <title>Streptantibioticus silvisoli sp. nov., acidotolerant actinomycetes 1 from pine litter.</title>
        <authorList>
            <person name="Swiecimska M."/>
            <person name="Golinska P."/>
            <person name="Sangal V."/>
            <person name="Wachnowicz B."/>
            <person name="Goodfellow M."/>
        </authorList>
    </citation>
    <scope>NUCLEOTIDE SEQUENCE [LARGE SCALE GENOMIC DNA]</scope>
    <source>
        <strain evidence="2 3">DSM 42109</strain>
    </source>
</reference>